<proteinExistence type="predicted"/>
<gene>
    <name evidence="1" type="ORF">MYCIT1_LOCUS15312</name>
</gene>
<sequence>MWLHDLMSFLTDLCLELQQSILEHLSDSPEALSSMALSCQSLHEPATRILWRRVEGFQQIASLFPEDNPLRISPFSLSEYQNSRDFTDDELGRISHYCNLVRHVERVYTEDLCLMLEKLPSDRFPYLFPNLRSIECQHLWTRGSDRILSPSVVRNCFTTRGYHTWSIDPFMIPIAIEEESYPVLTHLEFQLFNRAFRGEFALITRCPNLQYLEVFSADGPIMNHLSQLPNLRVLRFLSLEEMSPTFDAVAPFPSLVELFLGETTAQRATSFFRAVSSSSLTTIQVELKDGRISSVSLDAMVQSLVNHHSKNTLSDLDFFTEFYRMECSVGLSTILPFLQLPNIRSFRWNIPFEDHDDRMWPRWMKIETFPPYPSSNSTKPYILYNPRL</sequence>
<organism evidence="1 2">
    <name type="scientific">Mycena citricolor</name>
    <dbReference type="NCBI Taxonomy" id="2018698"/>
    <lineage>
        <taxon>Eukaryota</taxon>
        <taxon>Fungi</taxon>
        <taxon>Dikarya</taxon>
        <taxon>Basidiomycota</taxon>
        <taxon>Agaricomycotina</taxon>
        <taxon>Agaricomycetes</taxon>
        <taxon>Agaricomycetidae</taxon>
        <taxon>Agaricales</taxon>
        <taxon>Marasmiineae</taxon>
        <taxon>Mycenaceae</taxon>
        <taxon>Mycena</taxon>
    </lineage>
</organism>
<accession>A0AAD2HAU9</accession>
<dbReference type="SUPFAM" id="SSF52047">
    <property type="entry name" value="RNI-like"/>
    <property type="match status" value="1"/>
</dbReference>
<evidence type="ECO:0000313" key="2">
    <source>
        <dbReference type="Proteomes" id="UP001295794"/>
    </source>
</evidence>
<name>A0AAD2HAU9_9AGAR</name>
<reference evidence="1" key="1">
    <citation type="submission" date="2023-11" db="EMBL/GenBank/DDBJ databases">
        <authorList>
            <person name="De Vega J J."/>
            <person name="De Vega J J."/>
        </authorList>
    </citation>
    <scope>NUCLEOTIDE SEQUENCE</scope>
</reference>
<dbReference type="InterPro" id="IPR032675">
    <property type="entry name" value="LRR_dom_sf"/>
</dbReference>
<dbReference type="Proteomes" id="UP001295794">
    <property type="component" value="Unassembled WGS sequence"/>
</dbReference>
<comment type="caution">
    <text evidence="1">The sequence shown here is derived from an EMBL/GenBank/DDBJ whole genome shotgun (WGS) entry which is preliminary data.</text>
</comment>
<evidence type="ECO:0008006" key="3">
    <source>
        <dbReference type="Google" id="ProtNLM"/>
    </source>
</evidence>
<keyword evidence="2" id="KW-1185">Reference proteome</keyword>
<dbReference type="EMBL" id="CAVNYO010000169">
    <property type="protein sequence ID" value="CAK5270692.1"/>
    <property type="molecule type" value="Genomic_DNA"/>
</dbReference>
<protein>
    <recommendedName>
        <fullName evidence="3">F-box domain-containing protein</fullName>
    </recommendedName>
</protein>
<dbReference type="AlphaFoldDB" id="A0AAD2HAU9"/>
<dbReference type="Gene3D" id="3.80.10.10">
    <property type="entry name" value="Ribonuclease Inhibitor"/>
    <property type="match status" value="1"/>
</dbReference>
<evidence type="ECO:0000313" key="1">
    <source>
        <dbReference type="EMBL" id="CAK5270692.1"/>
    </source>
</evidence>